<dbReference type="Pfam" id="PF12937">
    <property type="entry name" value="F-box-like"/>
    <property type="match status" value="1"/>
</dbReference>
<evidence type="ECO:0000259" key="1">
    <source>
        <dbReference type="SMART" id="SM00256"/>
    </source>
</evidence>
<keyword evidence="3" id="KW-1185">Reference proteome</keyword>
<dbReference type="SMART" id="SM00256">
    <property type="entry name" value="FBOX"/>
    <property type="match status" value="1"/>
</dbReference>
<evidence type="ECO:0000313" key="3">
    <source>
        <dbReference type="Proteomes" id="UP000823388"/>
    </source>
</evidence>
<dbReference type="InterPro" id="IPR036047">
    <property type="entry name" value="F-box-like_dom_sf"/>
</dbReference>
<reference evidence="2 3" key="1">
    <citation type="submission" date="2020-05" db="EMBL/GenBank/DDBJ databases">
        <title>WGS assembly of Panicum virgatum.</title>
        <authorList>
            <person name="Lovell J.T."/>
            <person name="Jenkins J."/>
            <person name="Shu S."/>
            <person name="Juenger T.E."/>
            <person name="Schmutz J."/>
        </authorList>
    </citation>
    <scope>NUCLEOTIDE SEQUENCE [LARGE SCALE GENOMIC DNA]</scope>
    <source>
        <strain evidence="3">cv. AP13</strain>
    </source>
</reference>
<dbReference type="InterPro" id="IPR001810">
    <property type="entry name" value="F-box_dom"/>
</dbReference>
<name>A0A8T0SDF6_PANVG</name>
<dbReference type="PANTHER" id="PTHR32133">
    <property type="entry name" value="OS07G0120400 PROTEIN"/>
    <property type="match status" value="1"/>
</dbReference>
<feature type="domain" description="F-box" evidence="1">
    <location>
        <begin position="5"/>
        <end position="48"/>
    </location>
</feature>
<dbReference type="AlphaFoldDB" id="A0A8T0SDF6"/>
<evidence type="ECO:0000313" key="2">
    <source>
        <dbReference type="EMBL" id="KAG2597302.1"/>
    </source>
</evidence>
<protein>
    <recommendedName>
        <fullName evidence="1">F-box domain-containing protein</fullName>
    </recommendedName>
</protein>
<dbReference type="Gene3D" id="1.20.1280.50">
    <property type="match status" value="1"/>
</dbReference>
<dbReference type="EMBL" id="CM029045">
    <property type="protein sequence ID" value="KAG2597302.1"/>
    <property type="molecule type" value="Genomic_DNA"/>
</dbReference>
<sequence>MAAPLPDEHVDQILLRLPPSDPGSLVRAALVCRGWRRLLSGPAFRRRFRDFHRRSPPMLGFLYRAAPGLGPRFMPTPSFRPPFAAGRPAGWRAFDGESVPFEPVRVDLVVSHPFTGEERRITAPQNFFGYCSWSGALLCAAPGCGHLDCPPAGSFAVVFVGTDESEERTQAYHYSSESGKWSKAATVDHPTDRMTEGRSALVENAVYFIWEDSNGILEYDLGKQELSMISLPPVCEDWYVAVMTAEDGGLGLAVVKDFKLHMWSREHGPNRSGWAQRRVVKLRPQGKGIRCSSAACSWATDRGVAFDCAISTLPSSVVPFASGDNVIFAFTRDVGVFAIDVKSGRITKVSKVGAVRGIVPYICFYIPALETAATVERP</sequence>
<accession>A0A8T0SDF6</accession>
<dbReference type="Proteomes" id="UP000823388">
    <property type="component" value="Chromosome 5K"/>
</dbReference>
<comment type="caution">
    <text evidence="2">The sequence shown here is derived from an EMBL/GenBank/DDBJ whole genome shotgun (WGS) entry which is preliminary data.</text>
</comment>
<proteinExistence type="predicted"/>
<dbReference type="SUPFAM" id="SSF81383">
    <property type="entry name" value="F-box domain"/>
    <property type="match status" value="1"/>
</dbReference>
<organism evidence="2 3">
    <name type="scientific">Panicum virgatum</name>
    <name type="common">Blackwell switchgrass</name>
    <dbReference type="NCBI Taxonomy" id="38727"/>
    <lineage>
        <taxon>Eukaryota</taxon>
        <taxon>Viridiplantae</taxon>
        <taxon>Streptophyta</taxon>
        <taxon>Embryophyta</taxon>
        <taxon>Tracheophyta</taxon>
        <taxon>Spermatophyta</taxon>
        <taxon>Magnoliopsida</taxon>
        <taxon>Liliopsida</taxon>
        <taxon>Poales</taxon>
        <taxon>Poaceae</taxon>
        <taxon>PACMAD clade</taxon>
        <taxon>Panicoideae</taxon>
        <taxon>Panicodae</taxon>
        <taxon>Paniceae</taxon>
        <taxon>Panicinae</taxon>
        <taxon>Panicum</taxon>
        <taxon>Panicum sect. Hiantes</taxon>
    </lineage>
</organism>
<dbReference type="InterPro" id="IPR056594">
    <property type="entry name" value="AT5G49610-like_b-prop"/>
</dbReference>
<dbReference type="Pfam" id="PF23635">
    <property type="entry name" value="Beta-prop_AT5G49610-like"/>
    <property type="match status" value="1"/>
</dbReference>
<dbReference type="PANTHER" id="PTHR32133:SF386">
    <property type="entry name" value="F-BOX DOMAIN-CONTAINING PROTEIN"/>
    <property type="match status" value="1"/>
</dbReference>
<gene>
    <name evidence="2" type="ORF">PVAP13_5KG266900</name>
</gene>